<reference evidence="2 3" key="1">
    <citation type="submission" date="2023-01" db="EMBL/GenBank/DDBJ databases">
        <title>Analysis of 21 Apiospora genomes using comparative genomics revels a genus with tremendous synthesis potential of carbohydrate active enzymes and secondary metabolites.</title>
        <authorList>
            <person name="Sorensen T."/>
        </authorList>
    </citation>
    <scope>NUCLEOTIDE SEQUENCE [LARGE SCALE GENOMIC DNA]</scope>
    <source>
        <strain evidence="2 3">CBS 20057</strain>
    </source>
</reference>
<evidence type="ECO:0000256" key="1">
    <source>
        <dbReference type="SAM" id="MobiDB-lite"/>
    </source>
</evidence>
<feature type="region of interest" description="Disordered" evidence="1">
    <location>
        <begin position="48"/>
        <end position="74"/>
    </location>
</feature>
<organism evidence="2 3">
    <name type="scientific">Apiospora marii</name>
    <dbReference type="NCBI Taxonomy" id="335849"/>
    <lineage>
        <taxon>Eukaryota</taxon>
        <taxon>Fungi</taxon>
        <taxon>Dikarya</taxon>
        <taxon>Ascomycota</taxon>
        <taxon>Pezizomycotina</taxon>
        <taxon>Sordariomycetes</taxon>
        <taxon>Xylariomycetidae</taxon>
        <taxon>Amphisphaeriales</taxon>
        <taxon>Apiosporaceae</taxon>
        <taxon>Apiospora</taxon>
    </lineage>
</organism>
<feature type="region of interest" description="Disordered" evidence="1">
    <location>
        <begin position="1"/>
        <end position="20"/>
    </location>
</feature>
<dbReference type="Proteomes" id="UP001396898">
    <property type="component" value="Unassembled WGS sequence"/>
</dbReference>
<accession>A0ABR1RIM0</accession>
<sequence>MESTSNNTAPKKRRSRRKEGPALVFVDTVESLLTGRPSADARSIIRHQAAKSGCRNRKRAQDTQANATTDKIGPQEIAAAVSASTTPSPASLVLPPSPHGYEGMRAKFNFDITCLTSFTDIDLAANACSLLQQHPRSAGSLLQSWPSCFLTYLPSRYGATPFLDDAMNCVATRAAYMMGSSASPLLHTALYSKALASLAAAVTAQPPL</sequence>
<name>A0ABR1RIM0_9PEZI</name>
<comment type="caution">
    <text evidence="2">The sequence shown here is derived from an EMBL/GenBank/DDBJ whole genome shotgun (WGS) entry which is preliminary data.</text>
</comment>
<protein>
    <submittedName>
        <fullName evidence="2">Uncharacterized protein</fullName>
    </submittedName>
</protein>
<proteinExistence type="predicted"/>
<keyword evidence="3" id="KW-1185">Reference proteome</keyword>
<gene>
    <name evidence="2" type="ORF">PG991_009406</name>
</gene>
<feature type="compositionally biased region" description="Basic residues" evidence="1">
    <location>
        <begin position="48"/>
        <end position="58"/>
    </location>
</feature>
<evidence type="ECO:0000313" key="2">
    <source>
        <dbReference type="EMBL" id="KAK8013135.1"/>
    </source>
</evidence>
<dbReference type="EMBL" id="JAQQWI010000014">
    <property type="protein sequence ID" value="KAK8013135.1"/>
    <property type="molecule type" value="Genomic_DNA"/>
</dbReference>
<evidence type="ECO:0000313" key="3">
    <source>
        <dbReference type="Proteomes" id="UP001396898"/>
    </source>
</evidence>